<keyword evidence="6" id="KW-0521">NADP</keyword>
<evidence type="ECO:0000256" key="6">
    <source>
        <dbReference type="RuleBase" id="RU364082"/>
    </source>
</evidence>
<accession>S7TD55</accession>
<evidence type="ECO:0000313" key="9">
    <source>
        <dbReference type="Proteomes" id="UP000014975"/>
    </source>
</evidence>
<evidence type="ECO:0000259" key="7">
    <source>
        <dbReference type="Pfam" id="PF04321"/>
    </source>
</evidence>
<dbReference type="STRING" id="1121439.dsat_2633"/>
<dbReference type="Proteomes" id="UP000014975">
    <property type="component" value="Unassembled WGS sequence"/>
</dbReference>
<dbReference type="InterPro" id="IPR005913">
    <property type="entry name" value="dTDP_dehydrorham_reduct"/>
</dbReference>
<evidence type="ECO:0000256" key="3">
    <source>
        <dbReference type="ARBA" id="ARBA00012929"/>
    </source>
</evidence>
<organism evidence="8 9">
    <name type="scientific">Alkalidesulfovibrio alkalitolerans DSM 16529</name>
    <dbReference type="NCBI Taxonomy" id="1121439"/>
    <lineage>
        <taxon>Bacteria</taxon>
        <taxon>Pseudomonadati</taxon>
        <taxon>Thermodesulfobacteriota</taxon>
        <taxon>Desulfovibrionia</taxon>
        <taxon>Desulfovibrionales</taxon>
        <taxon>Desulfovibrionaceae</taxon>
        <taxon>Alkalidesulfovibrio</taxon>
    </lineage>
</organism>
<proteinExistence type="inferred from homology"/>
<sequence>MSAARVALVLGGRHGLLGQALTKALPLAGWRAVALGREDFDPFDQGALRETCQREQATAIFNTVAYTAVDQAEDDRDAAFRLNRNLPRLLGLSARELGIALVHFSTDFVFDGKKDTPYTAKDNPAPESVYGQSKLAGEQALLEIAPPDLLIIRTSWLFGPGKANFVSKILDLAHTRDKLTVVADQTGSPTYTPDLAKNSVVLLDSGARGLFHLASGGKATWCELAAQAVHLAGYPCRVEPIATDAWPAKAKRPRFSVLDLDAFTEATGIVPRPWEQGLRDYIFTDLALGDALGED</sequence>
<dbReference type="PANTHER" id="PTHR10491">
    <property type="entry name" value="DTDP-4-DEHYDRORHAMNOSE REDUCTASE"/>
    <property type="match status" value="1"/>
</dbReference>
<comment type="catalytic activity">
    <reaction evidence="5">
        <text>dTDP-beta-L-rhamnose + NADP(+) = dTDP-4-dehydro-beta-L-rhamnose + NADPH + H(+)</text>
        <dbReference type="Rhea" id="RHEA:21796"/>
        <dbReference type="ChEBI" id="CHEBI:15378"/>
        <dbReference type="ChEBI" id="CHEBI:57510"/>
        <dbReference type="ChEBI" id="CHEBI:57783"/>
        <dbReference type="ChEBI" id="CHEBI:58349"/>
        <dbReference type="ChEBI" id="CHEBI:62830"/>
        <dbReference type="EC" id="1.1.1.133"/>
    </reaction>
</comment>
<protein>
    <recommendedName>
        <fullName evidence="4 6">dTDP-4-dehydrorhamnose reductase</fullName>
        <ecNumber evidence="3 6">1.1.1.133</ecNumber>
    </recommendedName>
</protein>
<evidence type="ECO:0000313" key="8">
    <source>
        <dbReference type="EMBL" id="EPR34591.1"/>
    </source>
</evidence>
<evidence type="ECO:0000256" key="2">
    <source>
        <dbReference type="ARBA" id="ARBA00010944"/>
    </source>
</evidence>
<comment type="caution">
    <text evidence="8">The sequence shown here is derived from an EMBL/GenBank/DDBJ whole genome shotgun (WGS) entry which is preliminary data.</text>
</comment>
<dbReference type="PATRIC" id="fig|1121439.3.peg.1034"/>
<comment type="function">
    <text evidence="6">Catalyzes the reduction of dTDP-6-deoxy-L-lyxo-4-hexulose to yield dTDP-L-rhamnose.</text>
</comment>
<dbReference type="EC" id="1.1.1.133" evidence="3 6"/>
<dbReference type="GO" id="GO:0008831">
    <property type="term" value="F:dTDP-4-dehydrorhamnose reductase activity"/>
    <property type="evidence" value="ECO:0007669"/>
    <property type="project" value="UniProtKB-EC"/>
</dbReference>
<feature type="domain" description="RmlD-like substrate binding" evidence="7">
    <location>
        <begin position="8"/>
        <end position="282"/>
    </location>
</feature>
<dbReference type="UniPathway" id="UPA00124"/>
<name>S7TD55_9BACT</name>
<comment type="similarity">
    <text evidence="2 6">Belongs to the dTDP-4-dehydrorhamnose reductase family.</text>
</comment>
<dbReference type="RefSeq" id="WP_020886518.1">
    <property type="nucleotide sequence ID" value="NZ_ATHI01000007.1"/>
</dbReference>
<dbReference type="eggNOG" id="COG1091">
    <property type="taxonomic scope" value="Bacteria"/>
</dbReference>
<dbReference type="CDD" id="cd05254">
    <property type="entry name" value="dTDP_HR_like_SDR_e"/>
    <property type="match status" value="1"/>
</dbReference>
<evidence type="ECO:0000256" key="4">
    <source>
        <dbReference type="ARBA" id="ARBA00017099"/>
    </source>
</evidence>
<keyword evidence="6" id="KW-0560">Oxidoreductase</keyword>
<comment type="pathway">
    <text evidence="1 6">Carbohydrate biosynthesis; dTDP-L-rhamnose biosynthesis.</text>
</comment>
<dbReference type="NCBIfam" id="TIGR01214">
    <property type="entry name" value="rmlD"/>
    <property type="match status" value="1"/>
</dbReference>
<dbReference type="SUPFAM" id="SSF51735">
    <property type="entry name" value="NAD(P)-binding Rossmann-fold domains"/>
    <property type="match status" value="1"/>
</dbReference>
<keyword evidence="9" id="KW-1185">Reference proteome</keyword>
<dbReference type="AlphaFoldDB" id="S7TD55"/>
<dbReference type="PANTHER" id="PTHR10491:SF4">
    <property type="entry name" value="METHIONINE ADENOSYLTRANSFERASE 2 SUBUNIT BETA"/>
    <property type="match status" value="1"/>
</dbReference>
<dbReference type="InterPro" id="IPR029903">
    <property type="entry name" value="RmlD-like-bd"/>
</dbReference>
<dbReference type="EMBL" id="ATHI01000007">
    <property type="protein sequence ID" value="EPR34591.1"/>
    <property type="molecule type" value="Genomic_DNA"/>
</dbReference>
<dbReference type="InterPro" id="IPR036291">
    <property type="entry name" value="NAD(P)-bd_dom_sf"/>
</dbReference>
<dbReference type="OrthoDB" id="9803892at2"/>
<evidence type="ECO:0000256" key="5">
    <source>
        <dbReference type="ARBA" id="ARBA00048200"/>
    </source>
</evidence>
<dbReference type="Gene3D" id="3.40.50.720">
    <property type="entry name" value="NAD(P)-binding Rossmann-like Domain"/>
    <property type="match status" value="1"/>
</dbReference>
<reference evidence="8 9" key="1">
    <citation type="journal article" date="2013" name="Genome Announc.">
        <title>Draft genome sequences for three mercury-methylating, sulfate-reducing bacteria.</title>
        <authorList>
            <person name="Brown S.D."/>
            <person name="Hurt R.A.Jr."/>
            <person name="Gilmour C.C."/>
            <person name="Elias D.A."/>
        </authorList>
    </citation>
    <scope>NUCLEOTIDE SEQUENCE [LARGE SCALE GENOMIC DNA]</scope>
    <source>
        <strain evidence="8 9">DSM 16529</strain>
    </source>
</reference>
<dbReference type="Gene3D" id="3.90.25.10">
    <property type="entry name" value="UDP-galactose 4-epimerase, domain 1"/>
    <property type="match status" value="1"/>
</dbReference>
<gene>
    <name evidence="8" type="ORF">dsat_2633</name>
</gene>
<dbReference type="Pfam" id="PF04321">
    <property type="entry name" value="RmlD_sub_bind"/>
    <property type="match status" value="1"/>
</dbReference>
<evidence type="ECO:0000256" key="1">
    <source>
        <dbReference type="ARBA" id="ARBA00004781"/>
    </source>
</evidence>
<dbReference type="GO" id="GO:0019305">
    <property type="term" value="P:dTDP-rhamnose biosynthetic process"/>
    <property type="evidence" value="ECO:0007669"/>
    <property type="project" value="UniProtKB-UniPathway"/>
</dbReference>